<keyword evidence="3" id="KW-1185">Reference proteome</keyword>
<gene>
    <name evidence="2" type="ORF">HBH26_01000</name>
</gene>
<dbReference type="Proteomes" id="UP000732399">
    <property type="component" value="Unassembled WGS sequence"/>
</dbReference>
<name>A0ABX1CGQ2_9SPHN</name>
<feature type="domain" description="Ice-binding protein C-terminal" evidence="1">
    <location>
        <begin position="75"/>
        <end position="98"/>
    </location>
</feature>
<sequence length="107" mass="11011">MEVNIAGGDSGGAAFINGLISSVNSYGLTFGAGVGDFRCDPAPGNCLNNSWGEFSGYVPTNIHKDFINGAIAAGVPEPATWALMILGFGAVGGEMRRRQAKASVRFA</sequence>
<evidence type="ECO:0000259" key="1">
    <source>
        <dbReference type="Pfam" id="PF07589"/>
    </source>
</evidence>
<organism evidence="2 3">
    <name type="scientific">Sphingomonas corticis</name>
    <dbReference type="NCBI Taxonomy" id="2722791"/>
    <lineage>
        <taxon>Bacteria</taxon>
        <taxon>Pseudomonadati</taxon>
        <taxon>Pseudomonadota</taxon>
        <taxon>Alphaproteobacteria</taxon>
        <taxon>Sphingomonadales</taxon>
        <taxon>Sphingomonadaceae</taxon>
        <taxon>Sphingomonas</taxon>
    </lineage>
</organism>
<dbReference type="EMBL" id="JAAVJH010000001">
    <property type="protein sequence ID" value="NJR77189.1"/>
    <property type="molecule type" value="Genomic_DNA"/>
</dbReference>
<dbReference type="NCBIfam" id="TIGR02595">
    <property type="entry name" value="PEP_CTERM"/>
    <property type="match status" value="1"/>
</dbReference>
<dbReference type="Pfam" id="PF07589">
    <property type="entry name" value="PEP-CTERM"/>
    <property type="match status" value="1"/>
</dbReference>
<evidence type="ECO:0000313" key="3">
    <source>
        <dbReference type="Proteomes" id="UP000732399"/>
    </source>
</evidence>
<evidence type="ECO:0000313" key="2">
    <source>
        <dbReference type="EMBL" id="NJR77189.1"/>
    </source>
</evidence>
<dbReference type="InterPro" id="IPR013424">
    <property type="entry name" value="Ice-binding_C"/>
</dbReference>
<dbReference type="NCBIfam" id="NF035944">
    <property type="entry name" value="PEPxxWA-CTERM"/>
    <property type="match status" value="1"/>
</dbReference>
<comment type="caution">
    <text evidence="2">The sequence shown here is derived from an EMBL/GenBank/DDBJ whole genome shotgun (WGS) entry which is preliminary data.</text>
</comment>
<protein>
    <submittedName>
        <fullName evidence="2">PEP-CTERM sorting domain-containing protein</fullName>
    </submittedName>
</protein>
<reference evidence="2 3" key="1">
    <citation type="submission" date="2020-03" db="EMBL/GenBank/DDBJ databases">
        <authorList>
            <person name="Wang L."/>
            <person name="He N."/>
            <person name="Li Y."/>
            <person name="Fang Y."/>
            <person name="Zhang F."/>
        </authorList>
    </citation>
    <scope>NUCLEOTIDE SEQUENCE [LARGE SCALE GENOMIC DNA]</scope>
    <source>
        <strain evidence="2 3">36D10-4-7</strain>
    </source>
</reference>
<proteinExistence type="predicted"/>
<accession>A0ABX1CGQ2</accession>